<dbReference type="Gramene" id="OGLUM03G21770.1">
    <property type="protein sequence ID" value="OGLUM03G21770.1"/>
    <property type="gene ID" value="OGLUM03G21770"/>
</dbReference>
<sequence>MARLEVELLICRAHTVPPLMRPSTPWEGGRTQCMLKVAEAEACGALGQRNWQRRMDAPELGVNTTGSNRRMLDGCGVRRARLKRRAFEAKAAAVGRTRYPNVTHLYAYYHEPDERLLPYYRLRRQALASASLVSSPTLTRVQDGAVKEAQQCGALAA</sequence>
<dbReference type="HOGENOM" id="CLU_1680642_0_0_1"/>
<reference evidence="1" key="1">
    <citation type="submission" date="2015-04" db="UniProtKB">
        <authorList>
            <consortium name="EnsemblPlants"/>
        </authorList>
    </citation>
    <scope>IDENTIFICATION</scope>
</reference>
<accession>A0A0D9Z8R6</accession>
<evidence type="ECO:0000313" key="1">
    <source>
        <dbReference type="EnsemblPlants" id="OGLUM03G21770.1"/>
    </source>
</evidence>
<dbReference type="Proteomes" id="UP000026961">
    <property type="component" value="Chromosome 3"/>
</dbReference>
<reference evidence="1" key="2">
    <citation type="submission" date="2018-05" db="EMBL/GenBank/DDBJ databases">
        <title>OgluRS3 (Oryza glumaepatula Reference Sequence Version 3).</title>
        <authorList>
            <person name="Zhang J."/>
            <person name="Kudrna D."/>
            <person name="Lee S."/>
            <person name="Talag J."/>
            <person name="Welchert J."/>
            <person name="Wing R.A."/>
        </authorList>
    </citation>
    <scope>NUCLEOTIDE SEQUENCE [LARGE SCALE GENOMIC DNA]</scope>
</reference>
<protein>
    <submittedName>
        <fullName evidence="1">Uncharacterized protein</fullName>
    </submittedName>
</protein>
<proteinExistence type="predicted"/>
<keyword evidence="2" id="KW-1185">Reference proteome</keyword>
<name>A0A0D9Z8R6_9ORYZ</name>
<dbReference type="AlphaFoldDB" id="A0A0D9Z8R6"/>
<dbReference type="EnsemblPlants" id="OGLUM03G21770.1">
    <property type="protein sequence ID" value="OGLUM03G21770.1"/>
    <property type="gene ID" value="OGLUM03G21770"/>
</dbReference>
<organism evidence="1">
    <name type="scientific">Oryza glumipatula</name>
    <dbReference type="NCBI Taxonomy" id="40148"/>
    <lineage>
        <taxon>Eukaryota</taxon>
        <taxon>Viridiplantae</taxon>
        <taxon>Streptophyta</taxon>
        <taxon>Embryophyta</taxon>
        <taxon>Tracheophyta</taxon>
        <taxon>Spermatophyta</taxon>
        <taxon>Magnoliopsida</taxon>
        <taxon>Liliopsida</taxon>
        <taxon>Poales</taxon>
        <taxon>Poaceae</taxon>
        <taxon>BOP clade</taxon>
        <taxon>Oryzoideae</taxon>
        <taxon>Oryzeae</taxon>
        <taxon>Oryzinae</taxon>
        <taxon>Oryza</taxon>
    </lineage>
</organism>
<evidence type="ECO:0000313" key="2">
    <source>
        <dbReference type="Proteomes" id="UP000026961"/>
    </source>
</evidence>